<name>A0A1G6NNV9_9FIRM</name>
<gene>
    <name evidence="1" type="ORF">SAMN04487864_11527</name>
</gene>
<evidence type="ECO:0000313" key="1">
    <source>
        <dbReference type="EMBL" id="SDC69573.1"/>
    </source>
</evidence>
<dbReference type="AlphaFoldDB" id="A0A1G6NNV9"/>
<proteinExistence type="predicted"/>
<accession>A0A1G6NNV9</accession>
<protein>
    <submittedName>
        <fullName evidence="1">Uncharacterized protein</fullName>
    </submittedName>
</protein>
<sequence length="459" mass="51364">MPLQREGTNGQLHTIEFSDFTGGINSSVAPQLLAGNEYLQIKNFEYDKNILVTRGGLSAPLSTYEENIKALFYDDSTNTFLVVLSDKKVYLDNLTDTPVLAGTLTGNLQPHFCRFDGKIFIASGGKLQYFEYTNHTLVTITASKLCNFVFERFGRLVTTHTGDDNLYYSAVGDPYETGWTENTSDDSSAKSLEIGYKDDGDIQKVLPISGDIAIFKTNGRIYSLAGEYPNWTVQMVGDHSDTVTADGITDLGSTIAFMTSSGLKSLEAVQVYGNFSVNTEFARKFNKSLVSGTVYNPKVYNIYRKRQLLICPDTSNDAGKQKLYCFQYDIGACIYFEFGLPITDMADTQNNVIIASGASLYRWSREFATDNGTAIDQLIETKEFASSRRIYTRMIDIGIKGTPALSPVYFRWADKWLRYMLGNRRHTINVFSVCRQDTLKISTQAKVAVDYVKFYASEV</sequence>
<dbReference type="Proteomes" id="UP000198943">
    <property type="component" value="Unassembled WGS sequence"/>
</dbReference>
<dbReference type="EMBL" id="FMYW01000015">
    <property type="protein sequence ID" value="SDC69573.1"/>
    <property type="molecule type" value="Genomic_DNA"/>
</dbReference>
<evidence type="ECO:0000313" key="2">
    <source>
        <dbReference type="Proteomes" id="UP000198943"/>
    </source>
</evidence>
<keyword evidence="2" id="KW-1185">Reference proteome</keyword>
<dbReference type="OrthoDB" id="1624559at2"/>
<dbReference type="RefSeq" id="WP_093730983.1">
    <property type="nucleotide sequence ID" value="NZ_FMYW01000015.1"/>
</dbReference>
<organism evidence="1 2">
    <name type="scientific">Succiniclasticum ruminis</name>
    <dbReference type="NCBI Taxonomy" id="40841"/>
    <lineage>
        <taxon>Bacteria</taxon>
        <taxon>Bacillati</taxon>
        <taxon>Bacillota</taxon>
        <taxon>Negativicutes</taxon>
        <taxon>Acidaminococcales</taxon>
        <taxon>Acidaminococcaceae</taxon>
        <taxon>Succiniclasticum</taxon>
    </lineage>
</organism>
<reference evidence="2" key="1">
    <citation type="submission" date="2016-10" db="EMBL/GenBank/DDBJ databases">
        <authorList>
            <person name="Varghese N."/>
            <person name="Submissions S."/>
        </authorList>
    </citation>
    <scope>NUCLEOTIDE SEQUENCE [LARGE SCALE GENOMIC DNA]</scope>
    <source>
        <strain evidence="2">DSM 11005</strain>
    </source>
</reference>